<evidence type="ECO:0000256" key="1">
    <source>
        <dbReference type="SAM" id="MobiDB-lite"/>
    </source>
</evidence>
<evidence type="ECO:0000313" key="4">
    <source>
        <dbReference type="Proteomes" id="UP000053477"/>
    </source>
</evidence>
<sequence>MDAPLPEPLWTDTDAYARTYLWSQSLQATPFFYDPNPSLSGPYEFESYSAPPSPTHPTFIELMKELAMEETRAVKPEITVQPNTPLQNIFEPPSPFQSSDASSSSNGASHPCLPSSPRNPVPRRSTVSHGPNGAPNSLLSPPRALAKSRSVPNFAGITKHPRSTGRKFSLISPSEIPPVPLLPAPSRTSSPTPSIILTTPESPRGSTSSVSLFSSSYEDSETSYSSSSDMDPVVRRRSTTRLPGLSPIHEARLRKLAQIRREEPLVPDTVIPNHIVTEVFDSQPDLELLTLDASEYLPHPFSRLKPGTHGLIVPCAWSLIDLLALHGDLNLGETHLFLSNGHSGGQRYLGLYRIVRDPSPAPLSLDEWVSIPTRIRHAVARVFRTDLHGRVSEKQIVENLRMLNLGEQRLYPVLLQFVRYDWELFDSMAERIDREAMGLSKEKHTEVRKSVPRKLQKKRKAGRNVRVVTVDGMTFEMLTPM</sequence>
<accession>A0A0H2S2C1</accession>
<reference evidence="3 4" key="1">
    <citation type="submission" date="2015-04" db="EMBL/GenBank/DDBJ databases">
        <title>Complete genome sequence of Schizopora paradoxa KUC8140, a cosmopolitan wood degrader in East Asia.</title>
        <authorList>
            <consortium name="DOE Joint Genome Institute"/>
            <person name="Min B."/>
            <person name="Park H."/>
            <person name="Jang Y."/>
            <person name="Kim J.-J."/>
            <person name="Kim K.H."/>
            <person name="Pangilinan J."/>
            <person name="Lipzen A."/>
            <person name="Riley R."/>
            <person name="Grigoriev I.V."/>
            <person name="Spatafora J.W."/>
            <person name="Choi I.-G."/>
        </authorList>
    </citation>
    <scope>NUCLEOTIDE SEQUENCE [LARGE SCALE GENOMIC DNA]</scope>
    <source>
        <strain evidence="3 4">KUC8140</strain>
    </source>
</reference>
<evidence type="ECO:0000259" key="2">
    <source>
        <dbReference type="Pfam" id="PF20411"/>
    </source>
</evidence>
<organism evidence="3 4">
    <name type="scientific">Schizopora paradoxa</name>
    <dbReference type="NCBI Taxonomy" id="27342"/>
    <lineage>
        <taxon>Eukaryota</taxon>
        <taxon>Fungi</taxon>
        <taxon>Dikarya</taxon>
        <taxon>Basidiomycota</taxon>
        <taxon>Agaricomycotina</taxon>
        <taxon>Agaricomycetes</taxon>
        <taxon>Hymenochaetales</taxon>
        <taxon>Schizoporaceae</taxon>
        <taxon>Schizopora</taxon>
    </lineage>
</organism>
<feature type="compositionally biased region" description="Low complexity" evidence="1">
    <location>
        <begin position="96"/>
        <end position="128"/>
    </location>
</feature>
<dbReference type="Proteomes" id="UP000053477">
    <property type="component" value="Unassembled WGS sequence"/>
</dbReference>
<dbReference type="InParanoid" id="A0A0H2S2C1"/>
<proteinExistence type="predicted"/>
<evidence type="ECO:0000313" key="3">
    <source>
        <dbReference type="EMBL" id="KLO18184.1"/>
    </source>
</evidence>
<dbReference type="InterPro" id="IPR046520">
    <property type="entry name" value="DUF6697"/>
</dbReference>
<dbReference type="Pfam" id="PF20411">
    <property type="entry name" value="DUF6697"/>
    <property type="match status" value="1"/>
</dbReference>
<protein>
    <recommendedName>
        <fullName evidence="2">DUF6697 domain-containing protein</fullName>
    </recommendedName>
</protein>
<feature type="domain" description="DUF6697" evidence="2">
    <location>
        <begin position="299"/>
        <end position="430"/>
    </location>
</feature>
<dbReference type="OrthoDB" id="10600811at2759"/>
<feature type="compositionally biased region" description="Low complexity" evidence="1">
    <location>
        <begin position="184"/>
        <end position="229"/>
    </location>
</feature>
<dbReference type="EMBL" id="KQ085897">
    <property type="protein sequence ID" value="KLO18184.1"/>
    <property type="molecule type" value="Genomic_DNA"/>
</dbReference>
<feature type="region of interest" description="Disordered" evidence="1">
    <location>
        <begin position="80"/>
        <end position="234"/>
    </location>
</feature>
<dbReference type="AlphaFoldDB" id="A0A0H2S2C1"/>
<gene>
    <name evidence="3" type="ORF">SCHPADRAFT_936446</name>
</gene>
<keyword evidence="4" id="KW-1185">Reference proteome</keyword>
<name>A0A0H2S2C1_9AGAM</name>